<dbReference type="InterPro" id="IPR052344">
    <property type="entry name" value="Transposase-related"/>
</dbReference>
<organism evidence="3 4">
    <name type="scientific">Candidatus Arcanibacter lacustris</name>
    <dbReference type="NCBI Taxonomy" id="1607817"/>
    <lineage>
        <taxon>Bacteria</taxon>
        <taxon>Pseudomonadati</taxon>
        <taxon>Pseudomonadota</taxon>
        <taxon>Alphaproteobacteria</taxon>
        <taxon>Rickettsiales</taxon>
        <taxon>Candidatus Arcanibacter</taxon>
    </lineage>
</organism>
<dbReference type="AlphaFoldDB" id="A0A0F5MPV3"/>
<gene>
    <name evidence="3" type="ORF">SZ25_00287</name>
</gene>
<dbReference type="PANTHER" id="PTHR33678">
    <property type="entry name" value="BLL1576 PROTEIN"/>
    <property type="match status" value="1"/>
</dbReference>
<keyword evidence="4" id="KW-1185">Reference proteome</keyword>
<dbReference type="Pfam" id="PF13817">
    <property type="entry name" value="DDE_Tnp_IS66_C"/>
    <property type="match status" value="1"/>
</dbReference>
<proteinExistence type="predicted"/>
<evidence type="ECO:0000259" key="1">
    <source>
        <dbReference type="Pfam" id="PF03050"/>
    </source>
</evidence>
<sequence length="216" mass="24387">MAAKGTYLHTPPYGGYDQIYKLDENDEAKVLESACWAHTRRKFYEITVNSDNANIAFATLDQISEIYKIEEEIKGLGPDARQLARDTRAKPLVDALFTGWKKFYTSLPKKSATALAINYALKNEVALCRYLTDGKIKVDNNASERALRSIALGRKNWLFAGSDVGGETAAAIYSLIETAKLNNINPWQYLKNVLERIQDHNSQKLSELLPWNLKLE</sequence>
<feature type="domain" description="Transposase IS66 central" evidence="1">
    <location>
        <begin position="7"/>
        <end position="167"/>
    </location>
</feature>
<dbReference type="Proteomes" id="UP000033358">
    <property type="component" value="Unassembled WGS sequence"/>
</dbReference>
<feature type="non-terminal residue" evidence="3">
    <location>
        <position position="216"/>
    </location>
</feature>
<accession>A0A0F5MPV3</accession>
<evidence type="ECO:0000313" key="3">
    <source>
        <dbReference type="EMBL" id="KKB96619.1"/>
    </source>
</evidence>
<dbReference type="Pfam" id="PF03050">
    <property type="entry name" value="DDE_Tnp_IS66"/>
    <property type="match status" value="1"/>
</dbReference>
<dbReference type="InterPro" id="IPR004291">
    <property type="entry name" value="Transposase_IS66_central"/>
</dbReference>
<dbReference type="EMBL" id="JYHA01000042">
    <property type="protein sequence ID" value="KKB96619.1"/>
    <property type="molecule type" value="Genomic_DNA"/>
</dbReference>
<comment type="caution">
    <text evidence="3">The sequence shown here is derived from an EMBL/GenBank/DDBJ whole genome shotgun (WGS) entry which is preliminary data.</text>
</comment>
<name>A0A0F5MPV3_9RICK</name>
<feature type="domain" description="Transposase IS66 C-terminal" evidence="2">
    <location>
        <begin position="174"/>
        <end position="211"/>
    </location>
</feature>
<evidence type="ECO:0000313" key="4">
    <source>
        <dbReference type="Proteomes" id="UP000033358"/>
    </source>
</evidence>
<dbReference type="NCBIfam" id="NF033517">
    <property type="entry name" value="transpos_IS66"/>
    <property type="match status" value="1"/>
</dbReference>
<protein>
    <submittedName>
        <fullName evidence="3">Transposase IS66 family protein</fullName>
    </submittedName>
</protein>
<evidence type="ECO:0000259" key="2">
    <source>
        <dbReference type="Pfam" id="PF13817"/>
    </source>
</evidence>
<dbReference type="PANTHER" id="PTHR33678:SF1">
    <property type="entry name" value="BLL1576 PROTEIN"/>
    <property type="match status" value="1"/>
</dbReference>
<reference evidence="3 4" key="1">
    <citation type="submission" date="2015-02" db="EMBL/GenBank/DDBJ databases">
        <title>Single cell genomics of a rare environmental alphaproteobacterium provides unique insights into Rickettsiaceae evolution.</title>
        <authorList>
            <person name="Martijn J."/>
            <person name="Schulz F."/>
            <person name="Zaremba-Niedzwiedzka K."/>
            <person name="Viklund J."/>
            <person name="Stepanauskas R."/>
            <person name="Andersson S.G.E."/>
            <person name="Horn M."/>
            <person name="Guy L."/>
            <person name="Ettema T.J.G."/>
        </authorList>
    </citation>
    <scope>NUCLEOTIDE SEQUENCE [LARGE SCALE GENOMIC DNA]</scope>
    <source>
        <strain evidence="3 4">SCGC AAA041-L04</strain>
    </source>
</reference>
<dbReference type="InterPro" id="IPR039552">
    <property type="entry name" value="IS66_C"/>
</dbReference>